<dbReference type="Proteomes" id="UP000250079">
    <property type="component" value="Chromosome"/>
</dbReference>
<gene>
    <name evidence="7" type="primary">thcD_3</name>
    <name evidence="7" type="ORF">IMCC3135_21415</name>
</gene>
<dbReference type="OrthoDB" id="9808980at2"/>
<dbReference type="InterPro" id="IPR023753">
    <property type="entry name" value="FAD/NAD-binding_dom"/>
</dbReference>
<evidence type="ECO:0000259" key="6">
    <source>
        <dbReference type="Pfam" id="PF14759"/>
    </source>
</evidence>
<dbReference type="EMBL" id="CP018632">
    <property type="protein sequence ID" value="ASJ74360.1"/>
    <property type="molecule type" value="Genomic_DNA"/>
</dbReference>
<dbReference type="GO" id="GO:0016651">
    <property type="term" value="F:oxidoreductase activity, acting on NAD(P)H"/>
    <property type="evidence" value="ECO:0007669"/>
    <property type="project" value="TreeGrafter"/>
</dbReference>
<dbReference type="Gene3D" id="3.50.50.60">
    <property type="entry name" value="FAD/NAD(P)-binding domain"/>
    <property type="match status" value="2"/>
</dbReference>
<comment type="cofactor">
    <cofactor evidence="1">
        <name>FAD</name>
        <dbReference type="ChEBI" id="CHEBI:57692"/>
    </cofactor>
</comment>
<accession>A0A2Z2NZP1</accession>
<dbReference type="InterPro" id="IPR016156">
    <property type="entry name" value="FAD/NAD-linked_Rdtase_dimer_sf"/>
</dbReference>
<dbReference type="Gene3D" id="3.30.390.30">
    <property type="match status" value="1"/>
</dbReference>
<dbReference type="AlphaFoldDB" id="A0A2Z2NZP1"/>
<dbReference type="RefSeq" id="WP_088919398.1">
    <property type="nucleotide sequence ID" value="NZ_CP018632.1"/>
</dbReference>
<evidence type="ECO:0000256" key="3">
    <source>
        <dbReference type="ARBA" id="ARBA00022827"/>
    </source>
</evidence>
<evidence type="ECO:0000259" key="5">
    <source>
        <dbReference type="Pfam" id="PF07992"/>
    </source>
</evidence>
<keyword evidence="3" id="KW-0274">FAD</keyword>
<evidence type="ECO:0000313" key="8">
    <source>
        <dbReference type="Proteomes" id="UP000250079"/>
    </source>
</evidence>
<name>A0A2Z2NZP1_9GAMM</name>
<dbReference type="PANTHER" id="PTHR43557">
    <property type="entry name" value="APOPTOSIS-INDUCING FACTOR 1"/>
    <property type="match status" value="1"/>
</dbReference>
<dbReference type="EC" id="1.18.1.-" evidence="7"/>
<organism evidence="7 8">
    <name type="scientific">Granulosicoccus antarcticus IMCC3135</name>
    <dbReference type="NCBI Taxonomy" id="1192854"/>
    <lineage>
        <taxon>Bacteria</taxon>
        <taxon>Pseudomonadati</taxon>
        <taxon>Pseudomonadota</taxon>
        <taxon>Gammaproteobacteria</taxon>
        <taxon>Chromatiales</taxon>
        <taxon>Granulosicoccaceae</taxon>
        <taxon>Granulosicoccus</taxon>
    </lineage>
</organism>
<keyword evidence="2" id="KW-0285">Flavoprotein</keyword>
<dbReference type="Pfam" id="PF14759">
    <property type="entry name" value="Reductase_C"/>
    <property type="match status" value="1"/>
</dbReference>
<dbReference type="Pfam" id="PF07992">
    <property type="entry name" value="Pyr_redox_2"/>
    <property type="match status" value="1"/>
</dbReference>
<dbReference type="GO" id="GO:0005737">
    <property type="term" value="C:cytoplasm"/>
    <property type="evidence" value="ECO:0007669"/>
    <property type="project" value="TreeGrafter"/>
</dbReference>
<proteinExistence type="predicted"/>
<protein>
    <submittedName>
        <fullName evidence="7">Rhodocoxin reductase</fullName>
        <ecNumber evidence="7">1.18.1.-</ecNumber>
    </submittedName>
</protein>
<keyword evidence="4 7" id="KW-0560">Oxidoreductase</keyword>
<keyword evidence="8" id="KW-1185">Reference proteome</keyword>
<feature type="domain" description="Reductase C-terminal" evidence="6">
    <location>
        <begin position="312"/>
        <end position="387"/>
    </location>
</feature>
<dbReference type="KEGG" id="gai:IMCC3135_21415"/>
<feature type="domain" description="FAD/NAD(P)-binding" evidence="5">
    <location>
        <begin position="3"/>
        <end position="292"/>
    </location>
</feature>
<dbReference type="InterPro" id="IPR036188">
    <property type="entry name" value="FAD/NAD-bd_sf"/>
</dbReference>
<dbReference type="PRINTS" id="PR00368">
    <property type="entry name" value="FADPNR"/>
</dbReference>
<evidence type="ECO:0000256" key="1">
    <source>
        <dbReference type="ARBA" id="ARBA00001974"/>
    </source>
</evidence>
<evidence type="ECO:0000313" key="7">
    <source>
        <dbReference type="EMBL" id="ASJ74360.1"/>
    </source>
</evidence>
<dbReference type="PANTHER" id="PTHR43557:SF2">
    <property type="entry name" value="RIESKE DOMAIN-CONTAINING PROTEIN-RELATED"/>
    <property type="match status" value="1"/>
</dbReference>
<sequence length="390" mass="41545">MDRIVIVGAGQGGLQAAISLRAEGFEGSIVLIGAEQHLPYQRPPLSKAFLKDGEARKLQIRPATFFERKDITLHTGVEVERIDRTDRVVWAGKESFAYDHLILATGTRNLRPPIPGLHHALDLRTLNDAQALRQALTAARSSVVIGGGFIGLEFAAVARSMGHDVCVAEAASRLMSRAVSPEMSARFLAKHRDAGTVVHLDNPVHSVTGEGVVLADGSQISADTVLLAAGVVPNTELAAAAGLLVDNGIVVNEYLLTHDDSISAMGDCAVFPNPVTGLPIRLESVQAATDHAKTIAARLVSSTHTAYAAVPWFWSDQSDWKLQIAGLAASDDDSVMREDGAVLRFANNHLSAVETINDARTHLQARKALAGALVSREQMAAVNYDLAAVK</sequence>
<evidence type="ECO:0000256" key="4">
    <source>
        <dbReference type="ARBA" id="ARBA00023002"/>
    </source>
</evidence>
<dbReference type="PRINTS" id="PR00411">
    <property type="entry name" value="PNDRDTASEI"/>
</dbReference>
<dbReference type="SUPFAM" id="SSF55424">
    <property type="entry name" value="FAD/NAD-linked reductases, dimerisation (C-terminal) domain"/>
    <property type="match status" value="1"/>
</dbReference>
<dbReference type="SUPFAM" id="SSF51905">
    <property type="entry name" value="FAD/NAD(P)-binding domain"/>
    <property type="match status" value="2"/>
</dbReference>
<evidence type="ECO:0000256" key="2">
    <source>
        <dbReference type="ARBA" id="ARBA00022630"/>
    </source>
</evidence>
<reference evidence="7 8" key="1">
    <citation type="submission" date="2016-12" db="EMBL/GenBank/DDBJ databases">
        <authorList>
            <person name="Song W.-J."/>
            <person name="Kurnit D.M."/>
        </authorList>
    </citation>
    <scope>NUCLEOTIDE SEQUENCE [LARGE SCALE GENOMIC DNA]</scope>
    <source>
        <strain evidence="7 8">IMCC3135</strain>
    </source>
</reference>
<dbReference type="InterPro" id="IPR028202">
    <property type="entry name" value="Reductase_C"/>
</dbReference>
<dbReference type="InterPro" id="IPR050446">
    <property type="entry name" value="FAD-oxidoreductase/Apoptosis"/>
</dbReference>